<proteinExistence type="predicted"/>
<evidence type="ECO:0000313" key="2">
    <source>
        <dbReference type="Proteomes" id="UP000194546"/>
    </source>
</evidence>
<gene>
    <name evidence="1" type="ORF">PAMC26510_29455</name>
</gene>
<evidence type="ECO:0000313" key="1">
    <source>
        <dbReference type="EMBL" id="OTP68242.1"/>
    </source>
</evidence>
<accession>A0A242MAK9</accession>
<dbReference type="AlphaFoldDB" id="A0A242MAK9"/>
<sequence>MRINVLRVLDGLLDRLAGFARKAEDERAVNLDVELAAIFAEAPRDIGTQAFLDVEQDWSSPDS</sequence>
<dbReference type="Proteomes" id="UP000194546">
    <property type="component" value="Unassembled WGS sequence"/>
</dbReference>
<reference evidence="1 2" key="1">
    <citation type="submission" date="2017-03" db="EMBL/GenBank/DDBJ databases">
        <title>Genome analysis of strain PAMC 26510.</title>
        <authorList>
            <person name="Oh H.-M."/>
            <person name="Yang J.-A."/>
        </authorList>
    </citation>
    <scope>NUCLEOTIDE SEQUENCE [LARGE SCALE GENOMIC DNA]</scope>
    <source>
        <strain evidence="1 2">PAMC 26510</strain>
    </source>
</reference>
<protein>
    <submittedName>
        <fullName evidence="1">Uncharacterized protein</fullName>
    </submittedName>
</protein>
<organism evidence="1 2">
    <name type="scientific">Caballeronia sordidicola</name>
    <name type="common">Burkholderia sordidicola</name>
    <dbReference type="NCBI Taxonomy" id="196367"/>
    <lineage>
        <taxon>Bacteria</taxon>
        <taxon>Pseudomonadati</taxon>
        <taxon>Pseudomonadota</taxon>
        <taxon>Betaproteobacteria</taxon>
        <taxon>Burkholderiales</taxon>
        <taxon>Burkholderiaceae</taxon>
        <taxon>Caballeronia</taxon>
    </lineage>
</organism>
<comment type="caution">
    <text evidence="1">The sequence shown here is derived from an EMBL/GenBank/DDBJ whole genome shotgun (WGS) entry which is preliminary data.</text>
</comment>
<dbReference type="EMBL" id="NBTY01000174">
    <property type="protein sequence ID" value="OTP68242.1"/>
    <property type="molecule type" value="Genomic_DNA"/>
</dbReference>
<name>A0A242MAK9_CABSO</name>